<dbReference type="PROSITE" id="PS01124">
    <property type="entry name" value="HTH_ARAC_FAMILY_2"/>
    <property type="match status" value="1"/>
</dbReference>
<dbReference type="RefSeq" id="WP_208845684.1">
    <property type="nucleotide sequence ID" value="NZ_JAGGDJ010000001.1"/>
</dbReference>
<dbReference type="Gene3D" id="3.40.50.2300">
    <property type="match status" value="1"/>
</dbReference>
<keyword evidence="4" id="KW-0597">Phosphoprotein</keyword>
<dbReference type="InterPro" id="IPR011006">
    <property type="entry name" value="CheY-like_superfamily"/>
</dbReference>
<dbReference type="PANTHER" id="PTHR43280:SF28">
    <property type="entry name" value="HTH-TYPE TRANSCRIPTIONAL ACTIVATOR RHAS"/>
    <property type="match status" value="1"/>
</dbReference>
<evidence type="ECO:0000313" key="8">
    <source>
        <dbReference type="Proteomes" id="UP000670947"/>
    </source>
</evidence>
<evidence type="ECO:0000256" key="2">
    <source>
        <dbReference type="ARBA" id="ARBA00023125"/>
    </source>
</evidence>
<reference evidence="7 8" key="1">
    <citation type="submission" date="2021-03" db="EMBL/GenBank/DDBJ databases">
        <title>Paenibacillus artemisicola MWE-103 whole genome sequence.</title>
        <authorList>
            <person name="Ham Y.J."/>
        </authorList>
    </citation>
    <scope>NUCLEOTIDE SEQUENCE [LARGE SCALE GENOMIC DNA]</scope>
    <source>
        <strain evidence="7 8">MWE-103</strain>
    </source>
</reference>
<dbReference type="SMART" id="SM00448">
    <property type="entry name" value="REC"/>
    <property type="match status" value="1"/>
</dbReference>
<dbReference type="Pfam" id="PF00072">
    <property type="entry name" value="Response_reg"/>
    <property type="match status" value="1"/>
</dbReference>
<dbReference type="InterPro" id="IPR018060">
    <property type="entry name" value="HTH_AraC"/>
</dbReference>
<dbReference type="SMART" id="SM00342">
    <property type="entry name" value="HTH_ARAC"/>
    <property type="match status" value="1"/>
</dbReference>
<dbReference type="InterPro" id="IPR001789">
    <property type="entry name" value="Sig_transdc_resp-reg_receiver"/>
</dbReference>
<dbReference type="EMBL" id="JAGGDJ010000001">
    <property type="protein sequence ID" value="MBO7742710.1"/>
    <property type="molecule type" value="Genomic_DNA"/>
</dbReference>
<dbReference type="Proteomes" id="UP000670947">
    <property type="component" value="Unassembled WGS sequence"/>
</dbReference>
<dbReference type="Gene3D" id="1.10.10.60">
    <property type="entry name" value="Homeodomain-like"/>
    <property type="match status" value="2"/>
</dbReference>
<dbReference type="SUPFAM" id="SSF52172">
    <property type="entry name" value="CheY-like"/>
    <property type="match status" value="1"/>
</dbReference>
<dbReference type="Pfam" id="PF12833">
    <property type="entry name" value="HTH_18"/>
    <property type="match status" value="1"/>
</dbReference>
<dbReference type="PROSITE" id="PS50110">
    <property type="entry name" value="RESPONSE_REGULATORY"/>
    <property type="match status" value="1"/>
</dbReference>
<dbReference type="InterPro" id="IPR009057">
    <property type="entry name" value="Homeodomain-like_sf"/>
</dbReference>
<evidence type="ECO:0000259" key="6">
    <source>
        <dbReference type="PROSITE" id="PS50110"/>
    </source>
</evidence>
<evidence type="ECO:0000256" key="4">
    <source>
        <dbReference type="PROSITE-ProRule" id="PRU00169"/>
    </source>
</evidence>
<name>A0ABS3W327_9BACL</name>
<dbReference type="CDD" id="cd17536">
    <property type="entry name" value="REC_YesN-like"/>
    <property type="match status" value="1"/>
</dbReference>
<dbReference type="PANTHER" id="PTHR43280">
    <property type="entry name" value="ARAC-FAMILY TRANSCRIPTIONAL REGULATOR"/>
    <property type="match status" value="1"/>
</dbReference>
<feature type="modified residue" description="4-aspartylphosphate" evidence="4">
    <location>
        <position position="56"/>
    </location>
</feature>
<dbReference type="InterPro" id="IPR018062">
    <property type="entry name" value="HTH_AraC-typ_CS"/>
</dbReference>
<feature type="domain" description="HTH araC/xylS-type" evidence="5">
    <location>
        <begin position="455"/>
        <end position="553"/>
    </location>
</feature>
<keyword evidence="8" id="KW-1185">Reference proteome</keyword>
<dbReference type="SUPFAM" id="SSF46689">
    <property type="entry name" value="Homeodomain-like"/>
    <property type="match status" value="2"/>
</dbReference>
<feature type="domain" description="Response regulatory" evidence="6">
    <location>
        <begin position="3"/>
        <end position="121"/>
    </location>
</feature>
<keyword evidence="2" id="KW-0238">DNA-binding</keyword>
<comment type="caution">
    <text evidence="7">The sequence shown here is derived from an EMBL/GenBank/DDBJ whole genome shotgun (WGS) entry which is preliminary data.</text>
</comment>
<organism evidence="7 8">
    <name type="scientific">Paenibacillus artemisiicola</name>
    <dbReference type="NCBI Taxonomy" id="1172618"/>
    <lineage>
        <taxon>Bacteria</taxon>
        <taxon>Bacillati</taxon>
        <taxon>Bacillota</taxon>
        <taxon>Bacilli</taxon>
        <taxon>Bacillales</taxon>
        <taxon>Paenibacillaceae</taxon>
        <taxon>Paenibacillus</taxon>
    </lineage>
</organism>
<gene>
    <name evidence="7" type="ORF">I8J29_00785</name>
</gene>
<protein>
    <submittedName>
        <fullName evidence="7">Response regulator</fullName>
    </submittedName>
</protein>
<dbReference type="PROSITE" id="PS00041">
    <property type="entry name" value="HTH_ARAC_FAMILY_1"/>
    <property type="match status" value="1"/>
</dbReference>
<evidence type="ECO:0000256" key="3">
    <source>
        <dbReference type="ARBA" id="ARBA00023163"/>
    </source>
</evidence>
<evidence type="ECO:0000313" key="7">
    <source>
        <dbReference type="EMBL" id="MBO7742710.1"/>
    </source>
</evidence>
<keyword evidence="1" id="KW-0805">Transcription regulation</keyword>
<keyword evidence="3" id="KW-0804">Transcription</keyword>
<sequence>MYRLLVVDDEPIIVDGLIDLFSDPAHEPELELYWAYSAADALACLNATRIDIVLTDIEMPEMNGLALQKEINARWPRCKVIFLTGYNDFNYIQVSSRSGATDYVLKTEGDAQIVAAVKRAAAGLDEELAVRQLVRKAESQLSLALPLMQREFGLELLKGAEPAADPAAAGRTLKELNIPLAAGEPLYMIMGRIDSWRAEMSQSDKMLLMYAVHNIAEEYLSDSFRMFHIKYGQDRFVWLLQAKDGGAGAEDGTAGAAASAANPLRRLNGYLELAQSACTQYLRVPCSFVLVSEPFGWRQIAHKFDTLSFLFARGLGTRQEILLSDQQLVDAFREQHDGRVKMRSLQLLDEYLDKGQKAEFFELYRQFMELVEGESVSKTGVAVEIFYSMVSMFITYINRWGLMKTVTDRFNLNQLFNIGEHATWRETTARFEGLANLLFEETASENEKQTNDVIWKVQDYIRDNLGGDLSLTKLAELVYLSPSYLSKLYKQETGQSLKDSIIDARVQKAKELLLQREMKIHKIGRAVGFESAAYFTRCFKKMTQLSPQEFRDGKRVAAEALE</sequence>
<proteinExistence type="predicted"/>
<evidence type="ECO:0000256" key="1">
    <source>
        <dbReference type="ARBA" id="ARBA00023015"/>
    </source>
</evidence>
<evidence type="ECO:0000259" key="5">
    <source>
        <dbReference type="PROSITE" id="PS01124"/>
    </source>
</evidence>
<accession>A0ABS3W327</accession>